<dbReference type="InterPro" id="IPR038614">
    <property type="entry name" value="GK_N_sf"/>
</dbReference>
<dbReference type="EMBL" id="OMOD01000137">
    <property type="protein sequence ID" value="SPF42242.1"/>
    <property type="molecule type" value="Genomic_DNA"/>
</dbReference>
<gene>
    <name evidence="3" type="ORF">SBA1_430043</name>
</gene>
<sequence>MSDAADESKFSEMREAARAIFQRVLAEASIARAFTRHVECDRGVLRLREDLFDLHSYSRVLVVSLGKAGHTMAEALAGQVGASLEGIVASPTQPSAQVRGFRYFRGGHPTPNAESIHAASAMLKALEAQPASALVIFMLSGGGSSIVEKPIDDEISLDDLIATYRVLVHSGAPIAEINAVRKHLSAVKGGRLAQAAFPAQQVSLLVSDVPDNMPDALASGPTMPDSTTVEDCYRIAEKYDLPGQFPQSVRELFERRALEETPKSDDPAFHQARWWPVLSNHTAIEEATMASERAGFVVHVDNSCDDWDYDRAADYLLQRVRELRKQFSPVCLISGGEVTVKVANGGVGGRNQQFALACAAKMAGEDITVLSAGTDGVDGNSPAAGAVVDGSTVERARKQGLDAGAALEQFDAHPFFRALGDAIETGPTGNNLRDLRVLLAY</sequence>
<dbReference type="InterPro" id="IPR039760">
    <property type="entry name" value="MOFRL_protein"/>
</dbReference>
<dbReference type="InterPro" id="IPR007835">
    <property type="entry name" value="MOFRL"/>
</dbReference>
<name>A0A2U3KRJ5_9BACT</name>
<dbReference type="EC" id="2.7.1.-" evidence="3"/>
<dbReference type="Gene3D" id="3.40.50.10180">
    <property type="entry name" value="Glycerate kinase, MOFRL-like N-terminal domain"/>
    <property type="match status" value="1"/>
</dbReference>
<evidence type="ECO:0000259" key="1">
    <source>
        <dbReference type="Pfam" id="PF05161"/>
    </source>
</evidence>
<dbReference type="PANTHER" id="PTHR12227">
    <property type="entry name" value="GLYCERATE KINASE"/>
    <property type="match status" value="1"/>
</dbReference>
<proteinExistence type="predicted"/>
<evidence type="ECO:0000313" key="3">
    <source>
        <dbReference type="EMBL" id="SPF42242.1"/>
    </source>
</evidence>
<dbReference type="InterPro" id="IPR037035">
    <property type="entry name" value="GK-like_C_sf"/>
</dbReference>
<dbReference type="GO" id="GO:0005737">
    <property type="term" value="C:cytoplasm"/>
    <property type="evidence" value="ECO:0007669"/>
    <property type="project" value="TreeGrafter"/>
</dbReference>
<accession>A0A2U3KRJ5</accession>
<dbReference type="Pfam" id="PF05161">
    <property type="entry name" value="MOFRL"/>
    <property type="match status" value="1"/>
</dbReference>
<feature type="domain" description="MOFRL" evidence="1">
    <location>
        <begin position="330"/>
        <end position="434"/>
    </location>
</feature>
<reference evidence="4" key="1">
    <citation type="submission" date="2018-02" db="EMBL/GenBank/DDBJ databases">
        <authorList>
            <person name="Hausmann B."/>
        </authorList>
    </citation>
    <scope>NUCLEOTIDE SEQUENCE [LARGE SCALE GENOMIC DNA]</scope>
    <source>
        <strain evidence="4">Peat soil MAG SbA1</strain>
    </source>
</reference>
<evidence type="ECO:0000313" key="4">
    <source>
        <dbReference type="Proteomes" id="UP000238701"/>
    </source>
</evidence>
<dbReference type="Gene3D" id="3.40.1480.10">
    <property type="entry name" value="MOFRL domain"/>
    <property type="match status" value="1"/>
</dbReference>
<keyword evidence="3" id="KW-0808">Transferase</keyword>
<organism evidence="3 4">
    <name type="scientific">Candidatus Sulfotelmatobacter kueseliae</name>
    <dbReference type="NCBI Taxonomy" id="2042962"/>
    <lineage>
        <taxon>Bacteria</taxon>
        <taxon>Pseudomonadati</taxon>
        <taxon>Acidobacteriota</taxon>
        <taxon>Terriglobia</taxon>
        <taxon>Terriglobales</taxon>
        <taxon>Candidatus Korobacteraceae</taxon>
        <taxon>Candidatus Sulfotelmatobacter</taxon>
    </lineage>
</organism>
<dbReference type="InterPro" id="IPR025286">
    <property type="entry name" value="MOFRL_assoc_dom"/>
</dbReference>
<dbReference type="PANTHER" id="PTHR12227:SF0">
    <property type="entry name" value="GLYCERATE KINASE"/>
    <property type="match status" value="1"/>
</dbReference>
<feature type="domain" description="MOFRL-associated" evidence="2">
    <location>
        <begin position="17"/>
        <end position="254"/>
    </location>
</feature>
<dbReference type="Pfam" id="PF13660">
    <property type="entry name" value="DUF4147"/>
    <property type="match status" value="1"/>
</dbReference>
<dbReference type="SUPFAM" id="SSF82544">
    <property type="entry name" value="GckA/TtuD-like"/>
    <property type="match status" value="1"/>
</dbReference>
<dbReference type="OrthoDB" id="9766552at2"/>
<dbReference type="AlphaFoldDB" id="A0A2U3KRJ5"/>
<dbReference type="Proteomes" id="UP000238701">
    <property type="component" value="Unassembled WGS sequence"/>
</dbReference>
<evidence type="ECO:0000259" key="2">
    <source>
        <dbReference type="Pfam" id="PF13660"/>
    </source>
</evidence>
<protein>
    <submittedName>
        <fullName evidence="3">Glycerate 2-kinase</fullName>
        <ecNumber evidence="3">2.7.1.-</ecNumber>
    </submittedName>
</protein>
<keyword evidence="3" id="KW-0418">Kinase</keyword>
<dbReference type="GO" id="GO:0008887">
    <property type="term" value="F:glycerate kinase activity"/>
    <property type="evidence" value="ECO:0007669"/>
    <property type="project" value="InterPro"/>
</dbReference>